<dbReference type="EMBL" id="RBQC01000136">
    <property type="protein sequence ID" value="RMO83835.1"/>
    <property type="molecule type" value="Genomic_DNA"/>
</dbReference>
<reference evidence="1 2" key="1">
    <citation type="submission" date="2018-08" db="EMBL/GenBank/DDBJ databases">
        <title>Recombination of ecologically and evolutionarily significant loci maintains genetic cohesion in the Pseudomonas syringae species complex.</title>
        <authorList>
            <person name="Dillon M."/>
            <person name="Thakur S."/>
            <person name="Almeida R.N.D."/>
            <person name="Weir B.S."/>
            <person name="Guttman D.S."/>
        </authorList>
    </citation>
    <scope>NUCLEOTIDE SEQUENCE [LARGE SCALE GENOMIC DNA]</scope>
    <source>
        <strain evidence="1 2">ICMP 4092</strain>
    </source>
</reference>
<dbReference type="AlphaFoldDB" id="A0A3M3YQB1"/>
<organism evidence="1 2">
    <name type="scientific">Pseudomonas syringae pv. tagetis</name>
    <dbReference type="NCBI Taxonomy" id="129140"/>
    <lineage>
        <taxon>Bacteria</taxon>
        <taxon>Pseudomonadati</taxon>
        <taxon>Pseudomonadota</taxon>
        <taxon>Gammaproteobacteria</taxon>
        <taxon>Pseudomonadales</taxon>
        <taxon>Pseudomonadaceae</taxon>
        <taxon>Pseudomonas</taxon>
    </lineage>
</organism>
<protein>
    <submittedName>
        <fullName evidence="1">Uncharacterized protein</fullName>
    </submittedName>
</protein>
<evidence type="ECO:0000313" key="1">
    <source>
        <dbReference type="EMBL" id="RMO83835.1"/>
    </source>
</evidence>
<accession>A0A3M3YQB1</accession>
<name>A0A3M3YQB1_9PSED</name>
<sequence length="39" mass="4416">MIDSKIGERVIVSIHSEYGPFIKVSKYDDAGVLEDFLDE</sequence>
<comment type="caution">
    <text evidence="1">The sequence shown here is derived from an EMBL/GenBank/DDBJ whole genome shotgun (WGS) entry which is preliminary data.</text>
</comment>
<evidence type="ECO:0000313" key="2">
    <source>
        <dbReference type="Proteomes" id="UP000268056"/>
    </source>
</evidence>
<gene>
    <name evidence="1" type="ORF">ALQ32_200089</name>
</gene>
<dbReference type="Proteomes" id="UP000268056">
    <property type="component" value="Unassembled WGS sequence"/>
</dbReference>
<proteinExistence type="predicted"/>